<evidence type="ECO:0000313" key="3">
    <source>
        <dbReference type="EMBL" id="KAG8041691.1"/>
    </source>
</evidence>
<dbReference type="PROSITE" id="PS50017">
    <property type="entry name" value="DEATH_DOMAIN"/>
    <property type="match status" value="1"/>
</dbReference>
<dbReference type="GO" id="GO:0007165">
    <property type="term" value="P:signal transduction"/>
    <property type="evidence" value="ECO:0007669"/>
    <property type="project" value="InterPro"/>
</dbReference>
<dbReference type="EMBL" id="JAAOIC020000007">
    <property type="protein sequence ID" value="KAG8041691.1"/>
    <property type="molecule type" value="Genomic_DNA"/>
</dbReference>
<comment type="caution">
    <text evidence="3">The sequence shown here is derived from an EMBL/GenBank/DDBJ whole genome shotgun (WGS) entry which is preliminary data.</text>
</comment>
<reference evidence="3" key="2">
    <citation type="submission" date="2021-04" db="EMBL/GenBank/DDBJ databases">
        <title>Genome-wide patterns of bracovirus chromosomal integration into multiple host tissues during parasitism.</title>
        <authorList>
            <person name="Chebbi M.A.C."/>
        </authorList>
    </citation>
    <scope>NUCLEOTIDE SEQUENCE</scope>
    <source>
        <tissue evidence="3">Whole body</tissue>
    </source>
</reference>
<feature type="compositionally biased region" description="Basic and acidic residues" evidence="1">
    <location>
        <begin position="24"/>
        <end position="33"/>
    </location>
</feature>
<sequence length="203" mass="23638">MLSTDAKPDPPRINQSSQNGTERTFCKYRKDELNGNQSNHSKKQKENKKLETKSFENIVNYNINYSNHVTIGTTNTYICNINQICKTNQQQNKTNNECAILEMPYNVKKLSFSEQQLTVENMFFIKTHLGYGWRKFFKSLGYTNGQLDQFVENYRIKGIDEVIYQLLLDWKCLNGKNSSVGTIVDHLWKCQQYECAQIFASSL</sequence>
<dbReference type="OrthoDB" id="535509at2759"/>
<evidence type="ECO:0000256" key="1">
    <source>
        <dbReference type="SAM" id="MobiDB-lite"/>
    </source>
</evidence>
<reference evidence="3" key="1">
    <citation type="submission" date="2020-03" db="EMBL/GenBank/DDBJ databases">
        <authorList>
            <person name="Chebbi M.A."/>
            <person name="Drezen J.M."/>
        </authorList>
    </citation>
    <scope>NUCLEOTIDE SEQUENCE</scope>
    <source>
        <tissue evidence="3">Whole body</tissue>
    </source>
</reference>
<dbReference type="Proteomes" id="UP000729913">
    <property type="component" value="Unassembled WGS sequence"/>
</dbReference>
<feature type="domain" description="Death" evidence="2">
    <location>
        <begin position="118"/>
        <end position="203"/>
    </location>
</feature>
<feature type="region of interest" description="Disordered" evidence="1">
    <location>
        <begin position="1"/>
        <end position="49"/>
    </location>
</feature>
<feature type="compositionally biased region" description="Polar residues" evidence="1">
    <location>
        <begin position="13"/>
        <end position="22"/>
    </location>
</feature>
<name>A0A8J5RHX4_9HYME</name>
<protein>
    <recommendedName>
        <fullName evidence="2">Death domain-containing protein</fullName>
    </recommendedName>
</protein>
<feature type="compositionally biased region" description="Basic and acidic residues" evidence="1">
    <location>
        <begin position="1"/>
        <end position="10"/>
    </location>
</feature>
<dbReference type="Pfam" id="PF00531">
    <property type="entry name" value="Death"/>
    <property type="match status" value="1"/>
</dbReference>
<gene>
    <name evidence="3" type="ORF">G9C98_006986</name>
</gene>
<evidence type="ECO:0000313" key="4">
    <source>
        <dbReference type="Proteomes" id="UP000729913"/>
    </source>
</evidence>
<proteinExistence type="predicted"/>
<keyword evidence="4" id="KW-1185">Reference proteome</keyword>
<dbReference type="CDD" id="cd01670">
    <property type="entry name" value="Death"/>
    <property type="match status" value="1"/>
</dbReference>
<dbReference type="AlphaFoldDB" id="A0A8J5RHX4"/>
<evidence type="ECO:0000259" key="2">
    <source>
        <dbReference type="PROSITE" id="PS50017"/>
    </source>
</evidence>
<organism evidence="3 4">
    <name type="scientific">Cotesia typhae</name>
    <dbReference type="NCBI Taxonomy" id="2053667"/>
    <lineage>
        <taxon>Eukaryota</taxon>
        <taxon>Metazoa</taxon>
        <taxon>Ecdysozoa</taxon>
        <taxon>Arthropoda</taxon>
        <taxon>Hexapoda</taxon>
        <taxon>Insecta</taxon>
        <taxon>Pterygota</taxon>
        <taxon>Neoptera</taxon>
        <taxon>Endopterygota</taxon>
        <taxon>Hymenoptera</taxon>
        <taxon>Apocrita</taxon>
        <taxon>Ichneumonoidea</taxon>
        <taxon>Braconidae</taxon>
        <taxon>Microgastrinae</taxon>
        <taxon>Cotesia</taxon>
    </lineage>
</organism>
<dbReference type="InterPro" id="IPR000488">
    <property type="entry name" value="Death_dom"/>
</dbReference>
<accession>A0A8J5RHX4</accession>